<dbReference type="Proteomes" id="UP000612899">
    <property type="component" value="Unassembled WGS sequence"/>
</dbReference>
<dbReference type="RefSeq" id="WP_203910208.1">
    <property type="nucleotide sequence ID" value="NZ_BONY01000026.1"/>
</dbReference>
<evidence type="ECO:0000256" key="1">
    <source>
        <dbReference type="ARBA" id="ARBA00006068"/>
    </source>
</evidence>
<keyword evidence="2" id="KW-0812">Transmembrane</keyword>
<organism evidence="4 5">
    <name type="scientific">Rhizocola hellebori</name>
    <dbReference type="NCBI Taxonomy" id="1392758"/>
    <lineage>
        <taxon>Bacteria</taxon>
        <taxon>Bacillati</taxon>
        <taxon>Actinomycetota</taxon>
        <taxon>Actinomycetes</taxon>
        <taxon>Micromonosporales</taxon>
        <taxon>Micromonosporaceae</taxon>
        <taxon>Rhizocola</taxon>
    </lineage>
</organism>
<dbReference type="PANTHER" id="PTHR33392:SF6">
    <property type="entry name" value="POLYISOPRENYL-TEICHOIC ACID--PEPTIDOGLYCAN TEICHOIC ACID TRANSFERASE TAGU"/>
    <property type="match status" value="1"/>
</dbReference>
<keyword evidence="2" id="KW-1133">Transmembrane helix</keyword>
<proteinExistence type="inferred from homology"/>
<feature type="domain" description="Cell envelope-related transcriptional attenuator" evidence="3">
    <location>
        <begin position="84"/>
        <end position="228"/>
    </location>
</feature>
<protein>
    <recommendedName>
        <fullName evidence="3">Cell envelope-related transcriptional attenuator domain-containing protein</fullName>
    </recommendedName>
</protein>
<evidence type="ECO:0000313" key="5">
    <source>
        <dbReference type="Proteomes" id="UP000612899"/>
    </source>
</evidence>
<comment type="caution">
    <text evidence="4">The sequence shown here is derived from an EMBL/GenBank/DDBJ whole genome shotgun (WGS) entry which is preliminary data.</text>
</comment>
<gene>
    <name evidence="4" type="ORF">Rhe02_44670</name>
</gene>
<reference evidence="4" key="1">
    <citation type="submission" date="2021-01" db="EMBL/GenBank/DDBJ databases">
        <title>Whole genome shotgun sequence of Rhizocola hellebori NBRC 109834.</title>
        <authorList>
            <person name="Komaki H."/>
            <person name="Tamura T."/>
        </authorList>
    </citation>
    <scope>NUCLEOTIDE SEQUENCE</scope>
    <source>
        <strain evidence="4">NBRC 109834</strain>
    </source>
</reference>
<dbReference type="NCBIfam" id="TIGR00350">
    <property type="entry name" value="lytR_cpsA_psr"/>
    <property type="match status" value="1"/>
</dbReference>
<evidence type="ECO:0000259" key="3">
    <source>
        <dbReference type="Pfam" id="PF03816"/>
    </source>
</evidence>
<dbReference type="Gene3D" id="3.40.630.190">
    <property type="entry name" value="LCP protein"/>
    <property type="match status" value="1"/>
</dbReference>
<sequence>MAIYQSAHALKKRSWRRYVVAGVLALALVAGLSVAGLWAYSRSLNGNLDRIDALPSAPAAAASGPMNLLIVGTDSREPNDDEARTDTLMLAHVTENRDHAYLSSIARDTWVPIPGHGTAKINAAYPLGGAPLLVDTVQQYTGVTIDHFVMIDFAGFETIVDSLGGVDMTVEKTIKSIHAPYRTFTAGTHHFTGAEALDWVRQRKQFPDGDFSRQKHQQELISAVIDRATAAGILTNPGRLNAFLQSTTSAITVDRSFDLTQTALALKALRSSSLTYLTSPNKGVGTVGDQSVVLPDPVGAAQLYSAYTSDTVDQYVASDPDH</sequence>
<evidence type="ECO:0000313" key="4">
    <source>
        <dbReference type="EMBL" id="GIH06400.1"/>
    </source>
</evidence>
<comment type="similarity">
    <text evidence="1">Belongs to the LytR/CpsA/Psr (LCP) family.</text>
</comment>
<keyword evidence="5" id="KW-1185">Reference proteome</keyword>
<evidence type="ECO:0000256" key="2">
    <source>
        <dbReference type="SAM" id="Phobius"/>
    </source>
</evidence>
<dbReference type="EMBL" id="BONY01000026">
    <property type="protein sequence ID" value="GIH06400.1"/>
    <property type="molecule type" value="Genomic_DNA"/>
</dbReference>
<dbReference type="AlphaFoldDB" id="A0A8J3VHD8"/>
<dbReference type="InterPro" id="IPR004474">
    <property type="entry name" value="LytR_CpsA_psr"/>
</dbReference>
<keyword evidence="2" id="KW-0472">Membrane</keyword>
<feature type="transmembrane region" description="Helical" evidence="2">
    <location>
        <begin position="18"/>
        <end position="40"/>
    </location>
</feature>
<dbReference type="InterPro" id="IPR050922">
    <property type="entry name" value="LytR/CpsA/Psr_CW_biosynth"/>
</dbReference>
<dbReference type="PANTHER" id="PTHR33392">
    <property type="entry name" value="POLYISOPRENYL-TEICHOIC ACID--PEPTIDOGLYCAN TEICHOIC ACID TRANSFERASE TAGU"/>
    <property type="match status" value="1"/>
</dbReference>
<accession>A0A8J3VHD8</accession>
<dbReference type="Pfam" id="PF03816">
    <property type="entry name" value="LytR_cpsA_psr"/>
    <property type="match status" value="1"/>
</dbReference>
<name>A0A8J3VHD8_9ACTN</name>